<dbReference type="InterPro" id="IPR036322">
    <property type="entry name" value="WD40_repeat_dom_sf"/>
</dbReference>
<feature type="non-terminal residue" evidence="4">
    <location>
        <position position="220"/>
    </location>
</feature>
<dbReference type="PROSITE" id="PS00678">
    <property type="entry name" value="WD_REPEATS_1"/>
    <property type="match status" value="2"/>
</dbReference>
<reference evidence="4 5" key="1">
    <citation type="journal article" date="2013" name="Curr. Biol.">
        <title>The Genome of the Foraminiferan Reticulomyxa filosa.</title>
        <authorList>
            <person name="Glockner G."/>
            <person name="Hulsmann N."/>
            <person name="Schleicher M."/>
            <person name="Noegel A.A."/>
            <person name="Eichinger L."/>
            <person name="Gallinger C."/>
            <person name="Pawlowski J."/>
            <person name="Sierra R."/>
            <person name="Euteneuer U."/>
            <person name="Pillet L."/>
            <person name="Moustafa A."/>
            <person name="Platzer M."/>
            <person name="Groth M."/>
            <person name="Szafranski K."/>
            <person name="Schliwa M."/>
        </authorList>
    </citation>
    <scope>NUCLEOTIDE SEQUENCE [LARGE SCALE GENOMIC DNA]</scope>
</reference>
<dbReference type="PANTHER" id="PTHR22847:SF637">
    <property type="entry name" value="WD REPEAT DOMAIN 5B"/>
    <property type="match status" value="1"/>
</dbReference>
<dbReference type="OrthoDB" id="1602884at2759"/>
<dbReference type="Pfam" id="PF00400">
    <property type="entry name" value="WD40"/>
    <property type="match status" value="3"/>
</dbReference>
<dbReference type="PANTHER" id="PTHR22847">
    <property type="entry name" value="WD40 REPEAT PROTEIN"/>
    <property type="match status" value="1"/>
</dbReference>
<dbReference type="GO" id="GO:1990234">
    <property type="term" value="C:transferase complex"/>
    <property type="evidence" value="ECO:0007669"/>
    <property type="project" value="UniProtKB-ARBA"/>
</dbReference>
<dbReference type="InterPro" id="IPR019775">
    <property type="entry name" value="WD40_repeat_CS"/>
</dbReference>
<evidence type="ECO:0000256" key="1">
    <source>
        <dbReference type="ARBA" id="ARBA00022574"/>
    </source>
</evidence>
<evidence type="ECO:0000313" key="4">
    <source>
        <dbReference type="EMBL" id="ETO08860.1"/>
    </source>
</evidence>
<dbReference type="InterPro" id="IPR020472">
    <property type="entry name" value="WD40_PAC1"/>
</dbReference>
<dbReference type="SUPFAM" id="SSF50978">
    <property type="entry name" value="WD40 repeat-like"/>
    <property type="match status" value="1"/>
</dbReference>
<keyword evidence="2" id="KW-0677">Repeat</keyword>
<comment type="caution">
    <text evidence="4">The sequence shown here is derived from an EMBL/GenBank/DDBJ whole genome shotgun (WGS) entry which is preliminary data.</text>
</comment>
<feature type="repeat" description="WD" evidence="3">
    <location>
        <begin position="170"/>
        <end position="213"/>
    </location>
</feature>
<dbReference type="InterPro" id="IPR015943">
    <property type="entry name" value="WD40/YVTN_repeat-like_dom_sf"/>
</dbReference>
<proteinExistence type="predicted"/>
<evidence type="ECO:0000313" key="5">
    <source>
        <dbReference type="Proteomes" id="UP000023152"/>
    </source>
</evidence>
<feature type="repeat" description="WD" evidence="3">
    <location>
        <begin position="123"/>
        <end position="169"/>
    </location>
</feature>
<accession>X6M784</accession>
<dbReference type="SMART" id="SM00320">
    <property type="entry name" value="WD40"/>
    <property type="match status" value="3"/>
</dbReference>
<protein>
    <submittedName>
        <fullName evidence="4">WD-40 repeat protein</fullName>
    </submittedName>
</protein>
<keyword evidence="1 3" id="KW-0853">WD repeat</keyword>
<dbReference type="Gene3D" id="2.130.10.10">
    <property type="entry name" value="YVTN repeat-like/Quinoprotein amine dehydrogenase"/>
    <property type="match status" value="1"/>
</dbReference>
<evidence type="ECO:0000256" key="3">
    <source>
        <dbReference type="PROSITE-ProRule" id="PRU00221"/>
    </source>
</evidence>
<dbReference type="EMBL" id="ASPP01024616">
    <property type="protein sequence ID" value="ETO08860.1"/>
    <property type="molecule type" value="Genomic_DNA"/>
</dbReference>
<dbReference type="PRINTS" id="PR00320">
    <property type="entry name" value="GPROTEINBRPT"/>
</dbReference>
<feature type="repeat" description="WD" evidence="3">
    <location>
        <begin position="98"/>
        <end position="122"/>
    </location>
</feature>
<organism evidence="4 5">
    <name type="scientific">Reticulomyxa filosa</name>
    <dbReference type="NCBI Taxonomy" id="46433"/>
    <lineage>
        <taxon>Eukaryota</taxon>
        <taxon>Sar</taxon>
        <taxon>Rhizaria</taxon>
        <taxon>Retaria</taxon>
        <taxon>Foraminifera</taxon>
        <taxon>Monothalamids</taxon>
        <taxon>Reticulomyxidae</taxon>
        <taxon>Reticulomyxa</taxon>
    </lineage>
</organism>
<keyword evidence="5" id="KW-1185">Reference proteome</keyword>
<evidence type="ECO:0000256" key="2">
    <source>
        <dbReference type="ARBA" id="ARBA00022737"/>
    </source>
</evidence>
<name>X6M784_RETFI</name>
<dbReference type="AlphaFoldDB" id="X6M784"/>
<dbReference type="Proteomes" id="UP000023152">
    <property type="component" value="Unassembled WGS sequence"/>
</dbReference>
<sequence>MIFYYQKISHFVQSQAENKKMSLIISEEEKIQVIVRHWIRVLQIKFGWIHDFDKLVFNYATIHFIFDTFRSSSKLINTFTADTNYVYSIDHLIFNNCQLICSGSFDATVRVWDIYNNKQIMSIKGHSSHVFCVKFSSYYYHNHQNVICSSSNDKTIRFWDFNSNKQLKIFNGHKEYVKQIEFSSFNGGRYLCSGSGDKTIRLWDVETSKSLHVFNGHKKP</sequence>
<dbReference type="PROSITE" id="PS50294">
    <property type="entry name" value="WD_REPEATS_REGION"/>
    <property type="match status" value="2"/>
</dbReference>
<dbReference type="InterPro" id="IPR001680">
    <property type="entry name" value="WD40_rpt"/>
</dbReference>
<gene>
    <name evidence="4" type="ORF">RFI_28528</name>
</gene>
<dbReference type="PROSITE" id="PS50082">
    <property type="entry name" value="WD_REPEATS_2"/>
    <property type="match status" value="3"/>
</dbReference>